<keyword evidence="5" id="KW-1185">Reference proteome</keyword>
<evidence type="ECO:0000256" key="2">
    <source>
        <dbReference type="SAM" id="SignalP"/>
    </source>
</evidence>
<keyword evidence="1 2" id="KW-0732">Signal</keyword>
<gene>
    <name evidence="4" type="ORF">A3K86_10345</name>
</gene>
<dbReference type="PROSITE" id="PS50914">
    <property type="entry name" value="BON"/>
    <property type="match status" value="2"/>
</dbReference>
<dbReference type="OrthoDB" id="9783990at2"/>
<organism evidence="4 5">
    <name type="scientific">Photobacterium jeanii</name>
    <dbReference type="NCBI Taxonomy" id="858640"/>
    <lineage>
        <taxon>Bacteria</taxon>
        <taxon>Pseudomonadati</taxon>
        <taxon>Pseudomonadota</taxon>
        <taxon>Gammaproteobacteria</taxon>
        <taxon>Vibrionales</taxon>
        <taxon>Vibrionaceae</taxon>
        <taxon>Photobacterium</taxon>
    </lineage>
</organism>
<dbReference type="InterPro" id="IPR014004">
    <property type="entry name" value="Transpt-assoc_nodulatn_dom_bac"/>
</dbReference>
<accession>A0A178KH84</accession>
<comment type="caution">
    <text evidence="4">The sequence shown here is derived from an EMBL/GenBank/DDBJ whole genome shotgun (WGS) entry which is preliminary data.</text>
</comment>
<dbReference type="InterPro" id="IPR051686">
    <property type="entry name" value="Lipoprotein_DolP"/>
</dbReference>
<dbReference type="PANTHER" id="PTHR34606:SF4">
    <property type="entry name" value="OUTER MEMBRANE LIPOPROTEIN DOLP"/>
    <property type="match status" value="1"/>
</dbReference>
<dbReference type="EMBL" id="LVHF01000018">
    <property type="protein sequence ID" value="OAN16560.1"/>
    <property type="molecule type" value="Genomic_DNA"/>
</dbReference>
<evidence type="ECO:0000259" key="3">
    <source>
        <dbReference type="PROSITE" id="PS50914"/>
    </source>
</evidence>
<dbReference type="PROSITE" id="PS51257">
    <property type="entry name" value="PROKAR_LIPOPROTEIN"/>
    <property type="match status" value="1"/>
</dbReference>
<dbReference type="Proteomes" id="UP000078503">
    <property type="component" value="Unassembled WGS sequence"/>
</dbReference>
<feature type="domain" description="BON" evidence="3">
    <location>
        <begin position="112"/>
        <end position="179"/>
    </location>
</feature>
<dbReference type="AlphaFoldDB" id="A0A178KH84"/>
<evidence type="ECO:0000313" key="5">
    <source>
        <dbReference type="Proteomes" id="UP000078503"/>
    </source>
</evidence>
<feature type="signal peptide" evidence="2">
    <location>
        <begin position="1"/>
        <end position="25"/>
    </location>
</feature>
<dbReference type="STRING" id="858640.A3K86_10345"/>
<feature type="chain" id="PRO_5008090341" evidence="2">
    <location>
        <begin position="26"/>
        <end position="180"/>
    </location>
</feature>
<dbReference type="RefSeq" id="WP_068330821.1">
    <property type="nucleotide sequence ID" value="NZ_LVHF01000018.1"/>
</dbReference>
<sequence length="180" mass="20196">MKAWRLCLMATCLWLIQGCAGITDADPRGAKQQWFDKEIEMEVAGLSNKPPFRQQARINAASYEGNVLLIGQATSQDIANKLAYQVKQLKNVKAIYNQVRIRSLPTLGDVSKDSWITTKVKSMMVGSKKLKDTSIKVITENQEVFLLGYVTQEQADIATDIARNVDGVKQVIKVFEYPEQ</sequence>
<protein>
    <submittedName>
        <fullName evidence="4">Hemolysin</fullName>
    </submittedName>
</protein>
<dbReference type="SMART" id="SM00749">
    <property type="entry name" value="BON"/>
    <property type="match status" value="1"/>
</dbReference>
<evidence type="ECO:0000313" key="4">
    <source>
        <dbReference type="EMBL" id="OAN16560.1"/>
    </source>
</evidence>
<dbReference type="PANTHER" id="PTHR34606">
    <property type="entry name" value="BON DOMAIN-CONTAINING PROTEIN"/>
    <property type="match status" value="1"/>
</dbReference>
<name>A0A178KH84_9GAMM</name>
<dbReference type="Pfam" id="PF04972">
    <property type="entry name" value="BON"/>
    <property type="match status" value="2"/>
</dbReference>
<evidence type="ECO:0000256" key="1">
    <source>
        <dbReference type="ARBA" id="ARBA00022729"/>
    </source>
</evidence>
<reference evidence="4 5" key="1">
    <citation type="submission" date="2016-03" db="EMBL/GenBank/DDBJ databases">
        <title>Photobacterium proteolyticum sp. nov. a protease producing bacterium isolated from ocean sediments of Laizhou Bay.</title>
        <authorList>
            <person name="Li Y."/>
        </authorList>
    </citation>
    <scope>NUCLEOTIDE SEQUENCE [LARGE SCALE GENOMIC DNA]</scope>
    <source>
        <strain evidence="4 5">R-40508</strain>
    </source>
</reference>
<proteinExistence type="predicted"/>
<feature type="domain" description="BON" evidence="3">
    <location>
        <begin position="35"/>
        <end position="103"/>
    </location>
</feature>
<dbReference type="InterPro" id="IPR007055">
    <property type="entry name" value="BON_dom"/>
</dbReference>